<keyword evidence="2" id="KW-1185">Reference proteome</keyword>
<sequence length="308" mass="34932">MHIIGTVRLNLVDKWNKPAVEASVQRMVDAERGGWELPEYRPRLTIAERAGYIIFKDRKVVIIYSNDLRAIPSSRTLSRYSDEAVAASHGLYPIQRSPNDRVLPRKTFTIPTVIASYMNAVDRADPLRSTNPTRRREKRLDMTLFTWLLDMAAINAFALLKRIAEGHPTLRIADTSTRSEKAIRWQQVRRNKKRQCEALDDVVRADASLHIITPNSTTHGNGKLKCYLCSLRRINKKAQFGYTTCERGFHVACFSAFHYQDVFKARSSALRGALEAVCRATTGEPVAFTRNRTNRSITSVDALKLPTA</sequence>
<name>A0A2P4XMC4_9STRA</name>
<protein>
    <recommendedName>
        <fullName evidence="3">PiggyBac transposable element-derived protein domain-containing protein</fullName>
    </recommendedName>
</protein>
<dbReference type="OrthoDB" id="127014at2759"/>
<dbReference type="Proteomes" id="UP000237271">
    <property type="component" value="Unassembled WGS sequence"/>
</dbReference>
<evidence type="ECO:0000313" key="1">
    <source>
        <dbReference type="EMBL" id="POM66674.1"/>
    </source>
</evidence>
<gene>
    <name evidence="1" type="ORF">PHPALM_17429</name>
</gene>
<dbReference type="AlphaFoldDB" id="A0A2P4XMC4"/>
<dbReference type="EMBL" id="NCKW01009556">
    <property type="protein sequence ID" value="POM66674.1"/>
    <property type="molecule type" value="Genomic_DNA"/>
</dbReference>
<reference evidence="1 2" key="1">
    <citation type="journal article" date="2017" name="Genome Biol. Evol.">
        <title>Phytophthora megakarya and P. palmivora, closely related causal agents of cacao black pod rot, underwent increases in genome sizes and gene numbers by different mechanisms.</title>
        <authorList>
            <person name="Ali S.S."/>
            <person name="Shao J."/>
            <person name="Lary D.J."/>
            <person name="Kronmiller B."/>
            <person name="Shen D."/>
            <person name="Strem M.D."/>
            <person name="Amoako-Attah I."/>
            <person name="Akrofi A.Y."/>
            <person name="Begoude B.A."/>
            <person name="Ten Hoopen G.M."/>
            <person name="Coulibaly K."/>
            <person name="Kebe B.I."/>
            <person name="Melnick R.L."/>
            <person name="Guiltinan M.J."/>
            <person name="Tyler B.M."/>
            <person name="Meinhardt L.W."/>
            <person name="Bailey B.A."/>
        </authorList>
    </citation>
    <scope>NUCLEOTIDE SEQUENCE [LARGE SCALE GENOMIC DNA]</scope>
    <source>
        <strain evidence="2">sbr112.9</strain>
    </source>
</reference>
<accession>A0A2P4XMC4</accession>
<evidence type="ECO:0008006" key="3">
    <source>
        <dbReference type="Google" id="ProtNLM"/>
    </source>
</evidence>
<proteinExistence type="predicted"/>
<organism evidence="1 2">
    <name type="scientific">Phytophthora palmivora</name>
    <dbReference type="NCBI Taxonomy" id="4796"/>
    <lineage>
        <taxon>Eukaryota</taxon>
        <taxon>Sar</taxon>
        <taxon>Stramenopiles</taxon>
        <taxon>Oomycota</taxon>
        <taxon>Peronosporomycetes</taxon>
        <taxon>Peronosporales</taxon>
        <taxon>Peronosporaceae</taxon>
        <taxon>Phytophthora</taxon>
    </lineage>
</organism>
<comment type="caution">
    <text evidence="1">The sequence shown here is derived from an EMBL/GenBank/DDBJ whole genome shotgun (WGS) entry which is preliminary data.</text>
</comment>
<evidence type="ECO:0000313" key="2">
    <source>
        <dbReference type="Proteomes" id="UP000237271"/>
    </source>
</evidence>